<evidence type="ECO:0000313" key="8">
    <source>
        <dbReference type="EMBL" id="MIC89044.1"/>
    </source>
</evidence>
<evidence type="ECO:0000256" key="6">
    <source>
        <dbReference type="SAM" id="MobiDB-lite"/>
    </source>
</evidence>
<evidence type="ECO:0000256" key="3">
    <source>
        <dbReference type="ARBA" id="ARBA00022840"/>
    </source>
</evidence>
<dbReference type="PROSITE" id="PS00108">
    <property type="entry name" value="PROTEIN_KINASE_ST"/>
    <property type="match status" value="1"/>
</dbReference>
<feature type="compositionally biased region" description="Basic residues" evidence="6">
    <location>
        <begin position="446"/>
        <end position="458"/>
    </location>
</feature>
<dbReference type="PANTHER" id="PTHR11909">
    <property type="entry name" value="CASEIN KINASE-RELATED"/>
    <property type="match status" value="1"/>
</dbReference>
<dbReference type="AlphaFoldDB" id="A0A4D5RBE2"/>
<dbReference type="InterPro" id="IPR008271">
    <property type="entry name" value="Ser/Thr_kinase_AS"/>
</dbReference>
<dbReference type="Gene3D" id="1.10.510.10">
    <property type="entry name" value="Transferase(Phosphotransferase) domain 1"/>
    <property type="match status" value="1"/>
</dbReference>
<keyword evidence="5" id="KW-0723">Serine/threonine-protein kinase</keyword>
<evidence type="ECO:0000256" key="5">
    <source>
        <dbReference type="RuleBase" id="RU000304"/>
    </source>
</evidence>
<evidence type="ECO:0000256" key="1">
    <source>
        <dbReference type="ARBA" id="ARBA00012513"/>
    </source>
</evidence>
<feature type="region of interest" description="Disordered" evidence="6">
    <location>
        <begin position="1"/>
        <end position="29"/>
    </location>
</feature>
<feature type="region of interest" description="Disordered" evidence="6">
    <location>
        <begin position="436"/>
        <end position="477"/>
    </location>
</feature>
<dbReference type="SMART" id="SM00220">
    <property type="entry name" value="S_TKc"/>
    <property type="match status" value="1"/>
</dbReference>
<feature type="domain" description="Protein kinase" evidence="7">
    <location>
        <begin position="50"/>
        <end position="326"/>
    </location>
</feature>
<organism evidence="8">
    <name type="scientific">Scolopendra viridis</name>
    <name type="common">Giant centipede</name>
    <dbReference type="NCBI Taxonomy" id="118503"/>
    <lineage>
        <taxon>Eukaryota</taxon>
        <taxon>Metazoa</taxon>
        <taxon>Ecdysozoa</taxon>
        <taxon>Arthropoda</taxon>
        <taxon>Myriapoda</taxon>
        <taxon>Chilopoda</taxon>
        <taxon>Pleurostigmophora</taxon>
        <taxon>Scolopendromorpha</taxon>
        <taxon>Scolopendridae</taxon>
        <taxon>Scolopendra</taxon>
    </lineage>
</organism>
<dbReference type="GO" id="GO:0005524">
    <property type="term" value="F:ATP binding"/>
    <property type="evidence" value="ECO:0007669"/>
    <property type="project" value="UniProtKB-UniRule"/>
</dbReference>
<keyword evidence="8" id="KW-0418">Kinase</keyword>
<dbReference type="FunFam" id="1.10.510.10:FF:000931">
    <property type="entry name" value="Ballchen, isoform B"/>
    <property type="match status" value="1"/>
</dbReference>
<proteinExistence type="inferred from homology"/>
<keyword evidence="8" id="KW-0808">Transferase</keyword>
<evidence type="ECO:0000256" key="2">
    <source>
        <dbReference type="ARBA" id="ARBA00022741"/>
    </source>
</evidence>
<keyword evidence="3 4" id="KW-0067">ATP-binding</keyword>
<comment type="similarity">
    <text evidence="5">Belongs to the protein kinase superfamily.</text>
</comment>
<dbReference type="InterPro" id="IPR017441">
    <property type="entry name" value="Protein_kinase_ATP_BS"/>
</dbReference>
<dbReference type="InterPro" id="IPR000719">
    <property type="entry name" value="Prot_kinase_dom"/>
</dbReference>
<dbReference type="EMBL" id="GGNE01000503">
    <property type="protein sequence ID" value="MIC89044.1"/>
    <property type="molecule type" value="Transcribed_RNA"/>
</dbReference>
<reference evidence="8" key="1">
    <citation type="journal article" date="2018" name="Toxicon">
        <title>Venom-gland transcriptomics and venom proteomics of the giant Florida blue centipede, Scolopendra viridis.</title>
        <authorList>
            <person name="Ward M.J."/>
            <person name="Rokyta D.R."/>
        </authorList>
    </citation>
    <scope>NUCLEOTIDE SEQUENCE</scope>
    <source>
        <tissue evidence="8">Venom gland</tissue>
    </source>
</reference>
<dbReference type="CDD" id="cd14015">
    <property type="entry name" value="STKc_VRK"/>
    <property type="match status" value="1"/>
</dbReference>
<accession>A0A4D5RBE2</accession>
<dbReference type="InterPro" id="IPR011009">
    <property type="entry name" value="Kinase-like_dom_sf"/>
</dbReference>
<name>A0A4D5RBE2_SCOVI</name>
<dbReference type="InterPro" id="IPR050235">
    <property type="entry name" value="CK1_Ser-Thr_kinase"/>
</dbReference>
<dbReference type="PROSITE" id="PS50011">
    <property type="entry name" value="PROTEIN_KINASE_DOM"/>
    <property type="match status" value="1"/>
</dbReference>
<dbReference type="PROSITE" id="PS00107">
    <property type="entry name" value="PROTEIN_KINASE_ATP"/>
    <property type="match status" value="1"/>
</dbReference>
<keyword evidence="2 4" id="KW-0547">Nucleotide-binding</keyword>
<dbReference type="SUPFAM" id="SSF56112">
    <property type="entry name" value="Protein kinase-like (PK-like)"/>
    <property type="match status" value="1"/>
</dbReference>
<dbReference type="GO" id="GO:0004674">
    <property type="term" value="F:protein serine/threonine kinase activity"/>
    <property type="evidence" value="ECO:0007669"/>
    <property type="project" value="UniProtKB-KW"/>
</dbReference>
<sequence>MSKKCKPAPLDCNDKKERASKKPRISQNGYHLPEPIQCGEILTDISKKQWKIGTSIGVGGFGEIYLASDDVSKSLDPNAKFVIKIEPHENGPLFTEMHFYLRVAKEELIVSWMTQKKLNFLGMPKYIASGSHEYKGTKYRFMVMERFGDDLQKLFLAKGKKFSVKTILSLGIKVLDVLEYIHSHGYIHADIKASNLLLGFKDGTCEKVYLVDFGLASRYVTSNGIPKKYKEDPRKAHDGTIEFTSRDAHVGVQSRRGDLEILGYNMLQWSCSKLPWETNLKDRNKVKELKNQYLNNIPKLMKDCYSTSSSLPGIQQYFEYVVQLNFDEDPNYECCRQFFRGGLKQARLKDDGKLDLNVKPSSEPKITKKKVAKRKADIEENENLSIEKPLRNRRKDPSTLAEINRMKKMESITSLPDEETFGLSNPTPEMLKVMEKKRQRENAPKVNRKNKALSHRRLGKSDNPSASENLDASPELF</sequence>
<evidence type="ECO:0000256" key="4">
    <source>
        <dbReference type="PROSITE-ProRule" id="PRU10141"/>
    </source>
</evidence>
<protein>
    <recommendedName>
        <fullName evidence="1">non-specific serine/threonine protein kinase</fullName>
        <ecNumber evidence="1">2.7.11.1</ecNumber>
    </recommendedName>
</protein>
<feature type="binding site" evidence="4">
    <location>
        <position position="84"/>
    </location>
    <ligand>
        <name>ATP</name>
        <dbReference type="ChEBI" id="CHEBI:30616"/>
    </ligand>
</feature>
<evidence type="ECO:0000259" key="7">
    <source>
        <dbReference type="PROSITE" id="PS50011"/>
    </source>
</evidence>
<dbReference type="EC" id="2.7.11.1" evidence="1"/>
<dbReference type="Pfam" id="PF00069">
    <property type="entry name" value="Pkinase"/>
    <property type="match status" value="1"/>
</dbReference>